<feature type="region of interest" description="Disordered" evidence="7">
    <location>
        <begin position="320"/>
        <end position="345"/>
    </location>
</feature>
<dbReference type="CDD" id="cd00202">
    <property type="entry name" value="ZnF_GATA"/>
    <property type="match status" value="2"/>
</dbReference>
<dbReference type="InterPro" id="IPR000679">
    <property type="entry name" value="Znf_GATA"/>
</dbReference>
<evidence type="ECO:0000256" key="2">
    <source>
        <dbReference type="ARBA" id="ARBA00022723"/>
    </source>
</evidence>
<feature type="compositionally biased region" description="Polar residues" evidence="7">
    <location>
        <begin position="539"/>
        <end position="549"/>
    </location>
</feature>
<feature type="compositionally biased region" description="Basic residues" evidence="7">
    <location>
        <begin position="378"/>
        <end position="387"/>
    </location>
</feature>
<dbReference type="OrthoDB" id="515401at2759"/>
<reference evidence="9 10" key="1">
    <citation type="submission" date="2018-06" db="EMBL/GenBank/DDBJ databases">
        <title>A transcriptomic atlas of mushroom development highlights an independent origin of complex multicellularity.</title>
        <authorList>
            <consortium name="DOE Joint Genome Institute"/>
            <person name="Krizsan K."/>
            <person name="Almasi E."/>
            <person name="Merenyi Z."/>
            <person name="Sahu N."/>
            <person name="Viragh M."/>
            <person name="Koszo T."/>
            <person name="Mondo S."/>
            <person name="Kiss B."/>
            <person name="Balint B."/>
            <person name="Kues U."/>
            <person name="Barry K."/>
            <person name="Hegedus J.C."/>
            <person name="Henrissat B."/>
            <person name="Johnson J."/>
            <person name="Lipzen A."/>
            <person name="Ohm R."/>
            <person name="Nagy I."/>
            <person name="Pangilinan J."/>
            <person name="Yan J."/>
            <person name="Xiong Y."/>
            <person name="Grigoriev I.V."/>
            <person name="Hibbett D.S."/>
            <person name="Nagy L.G."/>
        </authorList>
    </citation>
    <scope>NUCLEOTIDE SEQUENCE [LARGE SCALE GENOMIC DNA]</scope>
    <source>
        <strain evidence="9 10">SZMC22713</strain>
    </source>
</reference>
<accession>A0A4Y7Q8X4</accession>
<dbReference type="PRINTS" id="PR00619">
    <property type="entry name" value="GATAZNFINGER"/>
</dbReference>
<dbReference type="EMBL" id="ML170168">
    <property type="protein sequence ID" value="TDL24113.1"/>
    <property type="molecule type" value="Genomic_DNA"/>
</dbReference>
<evidence type="ECO:0000256" key="7">
    <source>
        <dbReference type="SAM" id="MobiDB-lite"/>
    </source>
</evidence>
<comment type="subcellular location">
    <subcellularLocation>
        <location evidence="1">Nucleus</location>
    </subcellularLocation>
</comment>
<dbReference type="GO" id="GO:0005634">
    <property type="term" value="C:nucleus"/>
    <property type="evidence" value="ECO:0007669"/>
    <property type="project" value="UniProtKB-SubCell"/>
</dbReference>
<feature type="compositionally biased region" description="Polar residues" evidence="7">
    <location>
        <begin position="602"/>
        <end position="614"/>
    </location>
</feature>
<evidence type="ECO:0000259" key="8">
    <source>
        <dbReference type="PROSITE" id="PS50114"/>
    </source>
</evidence>
<dbReference type="PANTHER" id="PTHR10071:SF281">
    <property type="entry name" value="BOX A-BINDING FACTOR-RELATED"/>
    <property type="match status" value="1"/>
</dbReference>
<keyword evidence="5" id="KW-0539">Nucleus</keyword>
<feature type="region of interest" description="Disordered" evidence="7">
    <location>
        <begin position="224"/>
        <end position="257"/>
    </location>
</feature>
<evidence type="ECO:0000256" key="1">
    <source>
        <dbReference type="ARBA" id="ARBA00004123"/>
    </source>
</evidence>
<feature type="compositionally biased region" description="Polar residues" evidence="7">
    <location>
        <begin position="327"/>
        <end position="345"/>
    </location>
</feature>
<dbReference type="Proteomes" id="UP000294933">
    <property type="component" value="Unassembled WGS sequence"/>
</dbReference>
<feature type="compositionally biased region" description="Basic and acidic residues" evidence="7">
    <location>
        <begin position="227"/>
        <end position="238"/>
    </location>
</feature>
<dbReference type="GO" id="GO:0045944">
    <property type="term" value="P:positive regulation of transcription by RNA polymerase II"/>
    <property type="evidence" value="ECO:0007669"/>
    <property type="project" value="TreeGrafter"/>
</dbReference>
<keyword evidence="10" id="KW-1185">Reference proteome</keyword>
<feature type="region of interest" description="Disordered" evidence="7">
    <location>
        <begin position="358"/>
        <end position="432"/>
    </location>
</feature>
<dbReference type="InterPro" id="IPR039355">
    <property type="entry name" value="Transcription_factor_GATA"/>
</dbReference>
<gene>
    <name evidence="9" type="ORF">BD410DRAFT_786815</name>
</gene>
<dbReference type="FunFam" id="3.30.50.10:FF:000007">
    <property type="entry name" value="Nitrogen regulatory AreA, N-terminal"/>
    <property type="match status" value="1"/>
</dbReference>
<dbReference type="InterPro" id="IPR013088">
    <property type="entry name" value="Znf_NHR/GATA"/>
</dbReference>
<keyword evidence="4" id="KW-0862">Zinc</keyword>
<dbReference type="SUPFAM" id="SSF57716">
    <property type="entry name" value="Glucocorticoid receptor-like (DNA-binding domain)"/>
    <property type="match status" value="2"/>
</dbReference>
<feature type="compositionally biased region" description="Basic and acidic residues" evidence="7">
    <location>
        <begin position="402"/>
        <end position="418"/>
    </location>
</feature>
<dbReference type="STRING" id="50990.A0A4Y7Q8X4"/>
<protein>
    <recommendedName>
        <fullName evidence="8">GATA-type domain-containing protein</fullName>
    </recommendedName>
</protein>
<dbReference type="Pfam" id="PF00320">
    <property type="entry name" value="GATA"/>
    <property type="match status" value="2"/>
</dbReference>
<dbReference type="SMART" id="SM00401">
    <property type="entry name" value="ZnF_GATA"/>
    <property type="match status" value="2"/>
</dbReference>
<dbReference type="GO" id="GO:0000981">
    <property type="term" value="F:DNA-binding transcription factor activity, RNA polymerase II-specific"/>
    <property type="evidence" value="ECO:0007669"/>
    <property type="project" value="TreeGrafter"/>
</dbReference>
<dbReference type="GO" id="GO:0000978">
    <property type="term" value="F:RNA polymerase II cis-regulatory region sequence-specific DNA binding"/>
    <property type="evidence" value="ECO:0007669"/>
    <property type="project" value="TreeGrafter"/>
</dbReference>
<keyword evidence="2" id="KW-0479">Metal-binding</keyword>
<feature type="region of interest" description="Disordered" evidence="7">
    <location>
        <begin position="504"/>
        <end position="625"/>
    </location>
</feature>
<evidence type="ECO:0000256" key="4">
    <source>
        <dbReference type="ARBA" id="ARBA00022833"/>
    </source>
</evidence>
<dbReference type="VEuPathDB" id="FungiDB:BD410DRAFT_786815"/>
<evidence type="ECO:0000256" key="5">
    <source>
        <dbReference type="ARBA" id="ARBA00023242"/>
    </source>
</evidence>
<name>A0A4Y7Q8X4_9AGAM</name>
<feature type="compositionally biased region" description="Low complexity" evidence="7">
    <location>
        <begin position="240"/>
        <end position="250"/>
    </location>
</feature>
<dbReference type="PROSITE" id="PS00344">
    <property type="entry name" value="GATA_ZN_FINGER_1"/>
    <property type="match status" value="2"/>
</dbReference>
<dbReference type="PANTHER" id="PTHR10071">
    <property type="entry name" value="TRANSCRIPTION FACTOR GATA FAMILY MEMBER"/>
    <property type="match status" value="1"/>
</dbReference>
<feature type="compositionally biased region" description="Polar residues" evidence="7">
    <location>
        <begin position="170"/>
        <end position="182"/>
    </location>
</feature>
<evidence type="ECO:0000313" key="9">
    <source>
        <dbReference type="EMBL" id="TDL24113.1"/>
    </source>
</evidence>
<dbReference type="GO" id="GO:0000122">
    <property type="term" value="P:negative regulation of transcription by RNA polymerase II"/>
    <property type="evidence" value="ECO:0007669"/>
    <property type="project" value="TreeGrafter"/>
</dbReference>
<feature type="region of interest" description="Disordered" evidence="7">
    <location>
        <begin position="149"/>
        <end position="186"/>
    </location>
</feature>
<proteinExistence type="predicted"/>
<dbReference type="GO" id="GO:0008270">
    <property type="term" value="F:zinc ion binding"/>
    <property type="evidence" value="ECO:0007669"/>
    <property type="project" value="UniProtKB-KW"/>
</dbReference>
<feature type="compositionally biased region" description="Polar residues" evidence="7">
    <location>
        <begin position="557"/>
        <end position="567"/>
    </location>
</feature>
<keyword evidence="3 6" id="KW-0863">Zinc-finger</keyword>
<organism evidence="9 10">
    <name type="scientific">Rickenella mellea</name>
    <dbReference type="NCBI Taxonomy" id="50990"/>
    <lineage>
        <taxon>Eukaryota</taxon>
        <taxon>Fungi</taxon>
        <taxon>Dikarya</taxon>
        <taxon>Basidiomycota</taxon>
        <taxon>Agaricomycotina</taxon>
        <taxon>Agaricomycetes</taxon>
        <taxon>Hymenochaetales</taxon>
        <taxon>Rickenellaceae</taxon>
        <taxon>Rickenella</taxon>
    </lineage>
</organism>
<evidence type="ECO:0000256" key="3">
    <source>
        <dbReference type="ARBA" id="ARBA00022771"/>
    </source>
</evidence>
<evidence type="ECO:0000313" key="10">
    <source>
        <dbReference type="Proteomes" id="UP000294933"/>
    </source>
</evidence>
<evidence type="ECO:0000256" key="6">
    <source>
        <dbReference type="PROSITE-ProRule" id="PRU00094"/>
    </source>
</evidence>
<dbReference type="AlphaFoldDB" id="A0A4Y7Q8X4"/>
<feature type="region of interest" description="Disordered" evidence="7">
    <location>
        <begin position="664"/>
        <end position="718"/>
    </location>
</feature>
<feature type="domain" description="GATA-type" evidence="8">
    <location>
        <begin position="83"/>
        <end position="138"/>
    </location>
</feature>
<sequence length="718" mass="75962">MSPVVLEPPVMNFHHNSISPMPRIQFSPNVSPQIDQMRDSNASLQSPGLQRNGSFTTSYPAALYERDTSFDQETMSSSFETATTSPLSCANCGVGNTPLWRRDQEGRTICNACGLYLKSRRVPRPASHTRTSPGPAQQLSTLSLSAVRPMSASPPNLLTPAASPSDRHQSQQPQQASTTLQPRGTCPGDGRCDGTGGTSACAGCPTYNNVLHARLELESAEVNVADSSREAGTSHDTKNAAASASTTSTTVGNGKHPRGRTAVGALCCANCGTSTTPLWRRDDAGNNICNACGLYYKLHGTHRPNSMKKTVIKRRKRVPAAGPHLPTQPQSQNQNTGRNQMQGRLSDQAAAEALVSVGRATQDRSQGEESADEENEQRKKKRTRRGRGATESGDADAEMETTDDREGDGGERSKERRPASRASPGTWDEQALQDNSAAFGSFSAEMSVQAQGGRATNYESGAAEPRFAMQRGFTGTHTSGTSGGYDLPPLNAAIANSDKAGSRLAMLQGGGGGGSSRGTQQGQFMGSGTSPGYMRSGSAAPSRTHSPVSHMTGASGPGTTSAASGQNFHLPPPHSLAQGAHGHGHGHSLFQGSPPQGRPATPRSSSPGHYTSAEQIGGGSGVAAPLTLQELERHYYELAEQRRKWEEMLEKHDKMMAGVKRSMDEMRGVRGAEGGSQGHVDPRSFASLPSVPLSSRGDRNREAVNVWPVAPPESSSRD</sequence>
<dbReference type="PROSITE" id="PS50114">
    <property type="entry name" value="GATA_ZN_FINGER_2"/>
    <property type="match status" value="2"/>
</dbReference>
<dbReference type="Gene3D" id="3.30.50.10">
    <property type="entry name" value="Erythroid Transcription Factor GATA-1, subunit A"/>
    <property type="match status" value="2"/>
</dbReference>
<feature type="domain" description="GATA-type" evidence="8">
    <location>
        <begin position="262"/>
        <end position="315"/>
    </location>
</feature>